<protein>
    <submittedName>
        <fullName evidence="2">Uncharacterized protein</fullName>
    </submittedName>
</protein>
<organism evidence="2">
    <name type="scientific">uncultured marine virus</name>
    <dbReference type="NCBI Taxonomy" id="186617"/>
    <lineage>
        <taxon>Viruses</taxon>
        <taxon>environmental samples</taxon>
    </lineage>
</organism>
<feature type="region of interest" description="Disordered" evidence="1">
    <location>
        <begin position="1"/>
        <end position="31"/>
    </location>
</feature>
<proteinExistence type="predicted"/>
<evidence type="ECO:0000313" key="2">
    <source>
        <dbReference type="EMBL" id="AKH45981.1"/>
    </source>
</evidence>
<evidence type="ECO:0000256" key="1">
    <source>
        <dbReference type="SAM" id="MobiDB-lite"/>
    </source>
</evidence>
<dbReference type="EMBL" id="KR029577">
    <property type="protein sequence ID" value="AKH45981.1"/>
    <property type="molecule type" value="Genomic_DNA"/>
</dbReference>
<reference evidence="2" key="1">
    <citation type="journal article" date="2015" name="Front. Microbiol.">
        <title>Combining genomic sequencing methods to explore viral diversity and reveal potential virus-host interactions.</title>
        <authorList>
            <person name="Chow C.E."/>
            <person name="Winget D.M."/>
            <person name="White R.A.III."/>
            <person name="Hallam S.J."/>
            <person name="Suttle C.A."/>
        </authorList>
    </citation>
    <scope>NUCLEOTIDE SEQUENCE</scope>
    <source>
        <strain evidence="2">Anoxic3_1</strain>
    </source>
</reference>
<name>A0A0F7L4S3_9VIRU</name>
<sequence length="56" mass="6430">MVERLVFHRDGQTARESHRRSLTGIPEPPYPWRAPPLHLRISVHSAELPRHAGARS</sequence>
<feature type="compositionally biased region" description="Basic and acidic residues" evidence="1">
    <location>
        <begin position="1"/>
        <end position="16"/>
    </location>
</feature>
<accession>A0A0F7L4S3</accession>
<reference evidence="2" key="2">
    <citation type="submission" date="2015-03" db="EMBL/GenBank/DDBJ databases">
        <authorList>
            <person name="Chow C.-E.T."/>
            <person name="Winget D.M."/>
            <person name="White R.A.III."/>
            <person name="Hallam S.J."/>
            <person name="Suttle C.A."/>
        </authorList>
    </citation>
    <scope>NUCLEOTIDE SEQUENCE</scope>
    <source>
        <strain evidence="2">Anoxic3_1</strain>
    </source>
</reference>